<evidence type="ECO:0000313" key="4">
    <source>
        <dbReference type="EMBL" id="CAL1579099.1"/>
    </source>
</evidence>
<dbReference type="PROSITE" id="PS00615">
    <property type="entry name" value="C_TYPE_LECTIN_1"/>
    <property type="match status" value="1"/>
</dbReference>
<evidence type="ECO:0000313" key="5">
    <source>
        <dbReference type="Proteomes" id="UP001497482"/>
    </source>
</evidence>
<gene>
    <name evidence="4" type="ORF">KC01_LOCUS10193</name>
</gene>
<keyword evidence="1" id="KW-1015">Disulfide bond</keyword>
<protein>
    <recommendedName>
        <fullName evidence="3">C-type lectin domain-containing protein</fullName>
    </recommendedName>
</protein>
<feature type="chain" id="PRO_5043707673" description="C-type lectin domain-containing protein" evidence="2">
    <location>
        <begin position="18"/>
        <end position="315"/>
    </location>
</feature>
<feature type="signal peptide" evidence="2">
    <location>
        <begin position="1"/>
        <end position="17"/>
    </location>
</feature>
<dbReference type="InterPro" id="IPR018378">
    <property type="entry name" value="C-type_lectin_CS"/>
</dbReference>
<evidence type="ECO:0000256" key="1">
    <source>
        <dbReference type="ARBA" id="ARBA00023157"/>
    </source>
</evidence>
<dbReference type="EMBL" id="OZ035836">
    <property type="protein sequence ID" value="CAL1579099.1"/>
    <property type="molecule type" value="Genomic_DNA"/>
</dbReference>
<reference evidence="4 5" key="1">
    <citation type="submission" date="2024-04" db="EMBL/GenBank/DDBJ databases">
        <authorList>
            <person name="Waldvogel A.-M."/>
            <person name="Schoenle A."/>
        </authorList>
    </citation>
    <scope>NUCLEOTIDE SEQUENCE [LARGE SCALE GENOMIC DNA]</scope>
</reference>
<dbReference type="PANTHER" id="PTHR45784">
    <property type="entry name" value="C-TYPE LECTIN DOMAIN FAMILY 20 MEMBER A-RELATED"/>
    <property type="match status" value="1"/>
</dbReference>
<dbReference type="InterPro" id="IPR001304">
    <property type="entry name" value="C-type_lectin-like"/>
</dbReference>
<dbReference type="Pfam" id="PF00059">
    <property type="entry name" value="Lectin_C"/>
    <property type="match status" value="2"/>
</dbReference>
<evidence type="ECO:0000259" key="3">
    <source>
        <dbReference type="PROSITE" id="PS50041"/>
    </source>
</evidence>
<evidence type="ECO:0000256" key="2">
    <source>
        <dbReference type="SAM" id="SignalP"/>
    </source>
</evidence>
<accession>A0AAV2JUX3</accession>
<dbReference type="AlphaFoldDB" id="A0AAV2JUX3"/>
<dbReference type="PROSITE" id="PS50041">
    <property type="entry name" value="C_TYPE_LECTIN_2"/>
    <property type="match status" value="2"/>
</dbReference>
<dbReference type="SMART" id="SM00034">
    <property type="entry name" value="CLECT"/>
    <property type="match status" value="2"/>
</dbReference>
<organism evidence="4 5">
    <name type="scientific">Knipowitschia caucasica</name>
    <name type="common">Caucasian dwarf goby</name>
    <name type="synonym">Pomatoschistus caucasicus</name>
    <dbReference type="NCBI Taxonomy" id="637954"/>
    <lineage>
        <taxon>Eukaryota</taxon>
        <taxon>Metazoa</taxon>
        <taxon>Chordata</taxon>
        <taxon>Craniata</taxon>
        <taxon>Vertebrata</taxon>
        <taxon>Euteleostomi</taxon>
        <taxon>Actinopterygii</taxon>
        <taxon>Neopterygii</taxon>
        <taxon>Teleostei</taxon>
        <taxon>Neoteleostei</taxon>
        <taxon>Acanthomorphata</taxon>
        <taxon>Gobiaria</taxon>
        <taxon>Gobiiformes</taxon>
        <taxon>Gobioidei</taxon>
        <taxon>Gobiidae</taxon>
        <taxon>Gobiinae</taxon>
        <taxon>Knipowitschia</taxon>
    </lineage>
</organism>
<keyword evidence="5" id="KW-1185">Reference proteome</keyword>
<sequence length="315" mass="35960">MRHVLLLLCLGCGPVLSSRFPLRRYFYVDIEKTWDESRAYCRQKHSDLAIFSSVEEAQLALKPAGFSSSSAWIEIHDDPQNWKGNMTDKANSWKWSATGRGSQSGYQNFKLPEEPNFYAGLETCIIMNPTNAYWRDNACYGLRHFVCFTETDTGPSYTYVNMSKSWSAAVDYCRQHYTDLAMIEDEAQNQAVFNSNNGQLVWIGLSRNPWTWADGSSLTFNNWIVGRTLNVGGSEHCVAENDDHQWMTAQCQDLKPFLCHEVQTLKTTVKLNIQTSADAADDKISSEILQKLEAELRRRGFTAFKLTWTKKPVKT</sequence>
<feature type="domain" description="C-type lectin" evidence="3">
    <location>
        <begin position="152"/>
        <end position="260"/>
    </location>
</feature>
<proteinExistence type="predicted"/>
<feature type="domain" description="C-type lectin" evidence="3">
    <location>
        <begin position="20"/>
        <end position="148"/>
    </location>
</feature>
<name>A0AAV2JUX3_KNICA</name>
<dbReference type="PANTHER" id="PTHR45784:SF3">
    <property type="entry name" value="C-TYPE LECTIN DOMAIN FAMILY 4 MEMBER K-LIKE-RELATED"/>
    <property type="match status" value="1"/>
</dbReference>
<dbReference type="Proteomes" id="UP001497482">
    <property type="component" value="Chromosome 14"/>
</dbReference>
<dbReference type="InterPro" id="IPR016186">
    <property type="entry name" value="C-type_lectin-like/link_sf"/>
</dbReference>
<keyword evidence="2" id="KW-0732">Signal</keyword>
<dbReference type="InterPro" id="IPR016187">
    <property type="entry name" value="CTDL_fold"/>
</dbReference>
<dbReference type="SUPFAM" id="SSF56436">
    <property type="entry name" value="C-type lectin-like"/>
    <property type="match status" value="2"/>
</dbReference>
<dbReference type="Gene3D" id="3.10.100.10">
    <property type="entry name" value="Mannose-Binding Protein A, subunit A"/>
    <property type="match status" value="2"/>
</dbReference>